<feature type="region of interest" description="Disordered" evidence="1">
    <location>
        <begin position="56"/>
        <end position="87"/>
    </location>
</feature>
<reference evidence="2 3" key="1">
    <citation type="submission" date="2022-05" db="EMBL/GenBank/DDBJ databases">
        <title>A multi-omics perspective on studying reproductive biology in Daphnia sinensis.</title>
        <authorList>
            <person name="Jia J."/>
        </authorList>
    </citation>
    <scope>NUCLEOTIDE SEQUENCE [LARGE SCALE GENOMIC DNA]</scope>
    <source>
        <strain evidence="2 3">WSL</strain>
    </source>
</reference>
<evidence type="ECO:0000313" key="3">
    <source>
        <dbReference type="Proteomes" id="UP000820818"/>
    </source>
</evidence>
<dbReference type="Proteomes" id="UP000820818">
    <property type="component" value="Linkage Group LG6"/>
</dbReference>
<sequence length="291" mass="33149">MEASWRREILSALRAFRTSVTLECPKYSNRQQIMKFAYENRILIAEARKLLKPTVVDVPSDNPSTSLPSRIGGKKKKDNKRSTSSSAYKPPFAEKCACYEYLKNGKSEIKTHFETAKHKNSIELKANMSKETVQMAKYGANSSKERVTVMEMTYCFLLADRNVAISFGMGIKLRLVATLRESFLKIIIDETTDVQVYSQLSVLIQYYDSETLISAVHLLDIGDGWLIGFCSDTCNVMYGRHHSLPKHSILYPGQTRWLSLEQCVLRVLEQLPALILYFKEGPIFSNMSFIV</sequence>
<evidence type="ECO:0000313" key="2">
    <source>
        <dbReference type="EMBL" id="KAI9557316.1"/>
    </source>
</evidence>
<evidence type="ECO:0000256" key="1">
    <source>
        <dbReference type="SAM" id="MobiDB-lite"/>
    </source>
</evidence>
<dbReference type="EMBL" id="WJBH02000006">
    <property type="protein sequence ID" value="KAI9557316.1"/>
    <property type="molecule type" value="Genomic_DNA"/>
</dbReference>
<accession>A0AAD5KPF6</accession>
<proteinExistence type="predicted"/>
<keyword evidence="3" id="KW-1185">Reference proteome</keyword>
<gene>
    <name evidence="2" type="ORF">GHT06_017144</name>
</gene>
<name>A0AAD5KPF6_9CRUS</name>
<comment type="caution">
    <text evidence="2">The sequence shown here is derived from an EMBL/GenBank/DDBJ whole genome shotgun (WGS) entry which is preliminary data.</text>
</comment>
<protein>
    <submittedName>
        <fullName evidence="2">Uncharacterized protein</fullName>
    </submittedName>
</protein>
<dbReference type="AlphaFoldDB" id="A0AAD5KPF6"/>
<organism evidence="2 3">
    <name type="scientific">Daphnia sinensis</name>
    <dbReference type="NCBI Taxonomy" id="1820382"/>
    <lineage>
        <taxon>Eukaryota</taxon>
        <taxon>Metazoa</taxon>
        <taxon>Ecdysozoa</taxon>
        <taxon>Arthropoda</taxon>
        <taxon>Crustacea</taxon>
        <taxon>Branchiopoda</taxon>
        <taxon>Diplostraca</taxon>
        <taxon>Cladocera</taxon>
        <taxon>Anomopoda</taxon>
        <taxon>Daphniidae</taxon>
        <taxon>Daphnia</taxon>
        <taxon>Daphnia similis group</taxon>
    </lineage>
</organism>